<organism evidence="1 2">
    <name type="scientific">Hibiscus sabdariffa</name>
    <name type="common">roselle</name>
    <dbReference type="NCBI Taxonomy" id="183260"/>
    <lineage>
        <taxon>Eukaryota</taxon>
        <taxon>Viridiplantae</taxon>
        <taxon>Streptophyta</taxon>
        <taxon>Embryophyta</taxon>
        <taxon>Tracheophyta</taxon>
        <taxon>Spermatophyta</taxon>
        <taxon>Magnoliopsida</taxon>
        <taxon>eudicotyledons</taxon>
        <taxon>Gunneridae</taxon>
        <taxon>Pentapetalae</taxon>
        <taxon>rosids</taxon>
        <taxon>malvids</taxon>
        <taxon>Malvales</taxon>
        <taxon>Malvaceae</taxon>
        <taxon>Malvoideae</taxon>
        <taxon>Hibiscus</taxon>
    </lineage>
</organism>
<keyword evidence="2" id="KW-1185">Reference proteome</keyword>
<dbReference type="EMBL" id="JBBPBM010000846">
    <property type="protein sequence ID" value="KAK8490656.1"/>
    <property type="molecule type" value="Genomic_DNA"/>
</dbReference>
<proteinExistence type="predicted"/>
<gene>
    <name evidence="1" type="ORF">V6N12_076271</name>
</gene>
<name>A0ABR2ADE8_9ROSI</name>
<evidence type="ECO:0000313" key="2">
    <source>
        <dbReference type="Proteomes" id="UP001472677"/>
    </source>
</evidence>
<protein>
    <submittedName>
        <fullName evidence="1">Uncharacterized protein</fullName>
    </submittedName>
</protein>
<evidence type="ECO:0000313" key="1">
    <source>
        <dbReference type="EMBL" id="KAK8490656.1"/>
    </source>
</evidence>
<accession>A0ABR2ADE8</accession>
<dbReference type="Proteomes" id="UP001472677">
    <property type="component" value="Unassembled WGS sequence"/>
</dbReference>
<reference evidence="1 2" key="1">
    <citation type="journal article" date="2024" name="G3 (Bethesda)">
        <title>Genome assembly of Hibiscus sabdariffa L. provides insights into metabolisms of medicinal natural products.</title>
        <authorList>
            <person name="Kim T."/>
        </authorList>
    </citation>
    <scope>NUCLEOTIDE SEQUENCE [LARGE SCALE GENOMIC DNA]</scope>
    <source>
        <strain evidence="1">TK-2024</strain>
        <tissue evidence="1">Old leaves</tissue>
    </source>
</reference>
<sequence>MAAALSMLGRQKRGWGRTGCSPVKNDCPRGGLLHCSLIGDNLPLGWLLKGEVLGSRNAKLINNLSGAGRSTESLGRQKRGWGWTGCSPVKNDCPRGGL</sequence>
<comment type="caution">
    <text evidence="1">The sequence shown here is derived from an EMBL/GenBank/DDBJ whole genome shotgun (WGS) entry which is preliminary data.</text>
</comment>